<dbReference type="SUPFAM" id="SSF56672">
    <property type="entry name" value="DNA/RNA polymerases"/>
    <property type="match status" value="2"/>
</dbReference>
<comment type="caution">
    <text evidence="9">The sequence shown here is derived from an EMBL/GenBank/DDBJ whole genome shotgun (WGS) entry which is preliminary data.</text>
</comment>
<dbReference type="Gene3D" id="3.10.10.10">
    <property type="entry name" value="HIV Type 1 Reverse Transcriptase, subunit A, domain 1"/>
    <property type="match status" value="1"/>
</dbReference>
<evidence type="ECO:0000313" key="9">
    <source>
        <dbReference type="EMBL" id="GBP51841.1"/>
    </source>
</evidence>
<keyword evidence="1" id="KW-0808">Transferase</keyword>
<evidence type="ECO:0000256" key="4">
    <source>
        <dbReference type="ARBA" id="ARBA00022759"/>
    </source>
</evidence>
<dbReference type="InterPro" id="IPR043502">
    <property type="entry name" value="DNA/RNA_pol_sf"/>
</dbReference>
<keyword evidence="5" id="KW-0378">Hydrolase</keyword>
<dbReference type="GO" id="GO:0016787">
    <property type="term" value="F:hydrolase activity"/>
    <property type="evidence" value="ECO:0007669"/>
    <property type="project" value="UniProtKB-KW"/>
</dbReference>
<reference evidence="9 10" key="1">
    <citation type="journal article" date="2019" name="Commun. Biol.">
        <title>The bagworm genome reveals a unique fibroin gene that provides high tensile strength.</title>
        <authorList>
            <person name="Kono N."/>
            <person name="Nakamura H."/>
            <person name="Ohtoshi R."/>
            <person name="Tomita M."/>
            <person name="Numata K."/>
            <person name="Arakawa K."/>
        </authorList>
    </citation>
    <scope>NUCLEOTIDE SEQUENCE [LARGE SCALE GENOMIC DNA]</scope>
</reference>
<feature type="domain" description="Reverse transcriptase RNase H-like" evidence="8">
    <location>
        <begin position="144"/>
        <end position="237"/>
    </location>
</feature>
<dbReference type="PANTHER" id="PTHR37984:SF5">
    <property type="entry name" value="PROTEIN NYNRIN-LIKE"/>
    <property type="match status" value="1"/>
</dbReference>
<dbReference type="CDD" id="cd09274">
    <property type="entry name" value="RNase_HI_RT_Ty3"/>
    <property type="match status" value="1"/>
</dbReference>
<accession>A0A4C1WKQ9</accession>
<evidence type="ECO:0000256" key="6">
    <source>
        <dbReference type="ARBA" id="ARBA00022918"/>
    </source>
</evidence>
<keyword evidence="4" id="KW-0255">Endonuclease</keyword>
<dbReference type="OrthoDB" id="427924at2759"/>
<evidence type="ECO:0000313" key="10">
    <source>
        <dbReference type="Proteomes" id="UP000299102"/>
    </source>
</evidence>
<keyword evidence="2" id="KW-0548">Nucleotidyltransferase</keyword>
<evidence type="ECO:0000259" key="8">
    <source>
        <dbReference type="Pfam" id="PF17917"/>
    </source>
</evidence>
<dbReference type="Pfam" id="PF17917">
    <property type="entry name" value="RT_RNaseH"/>
    <property type="match status" value="1"/>
</dbReference>
<protein>
    <submittedName>
        <fullName evidence="9">Retrovirus-related Pol polyprotein from transposon 17.6</fullName>
    </submittedName>
</protein>
<keyword evidence="3" id="KW-0540">Nuclease</keyword>
<dbReference type="FunFam" id="3.10.20.370:FF:000001">
    <property type="entry name" value="Retrovirus-related Pol polyprotein from transposon 17.6-like protein"/>
    <property type="match status" value="1"/>
</dbReference>
<dbReference type="Gene3D" id="3.10.20.370">
    <property type="match status" value="1"/>
</dbReference>
<dbReference type="InterPro" id="IPR041373">
    <property type="entry name" value="RT_RNaseH"/>
</dbReference>
<dbReference type="PANTHER" id="PTHR37984">
    <property type="entry name" value="PROTEIN CBG26694"/>
    <property type="match status" value="1"/>
</dbReference>
<dbReference type="GO" id="GO:0003964">
    <property type="term" value="F:RNA-directed DNA polymerase activity"/>
    <property type="evidence" value="ECO:0007669"/>
    <property type="project" value="UniProtKB-KW"/>
</dbReference>
<keyword evidence="10" id="KW-1185">Reference proteome</keyword>
<keyword evidence="6" id="KW-0695">RNA-directed DNA polymerase</keyword>
<evidence type="ECO:0000256" key="1">
    <source>
        <dbReference type="ARBA" id="ARBA00022679"/>
    </source>
</evidence>
<dbReference type="STRING" id="151549.A0A4C1WKQ9"/>
<dbReference type="EMBL" id="BGZK01000590">
    <property type="protein sequence ID" value="GBP51841.1"/>
    <property type="molecule type" value="Genomic_DNA"/>
</dbReference>
<gene>
    <name evidence="9" type="primary">pol</name>
    <name evidence="9" type="ORF">EVAR_88546_1</name>
</gene>
<feature type="region of interest" description="Disordered" evidence="7">
    <location>
        <begin position="1"/>
        <end position="22"/>
    </location>
</feature>
<evidence type="ECO:0000256" key="2">
    <source>
        <dbReference type="ARBA" id="ARBA00022695"/>
    </source>
</evidence>
<evidence type="ECO:0000256" key="5">
    <source>
        <dbReference type="ARBA" id="ARBA00022801"/>
    </source>
</evidence>
<dbReference type="InterPro" id="IPR050951">
    <property type="entry name" value="Retrovirus_Pol_polyprotein"/>
</dbReference>
<name>A0A4C1WKQ9_EUMVA</name>
<organism evidence="9 10">
    <name type="scientific">Eumeta variegata</name>
    <name type="common">Bagworm moth</name>
    <name type="synonym">Eumeta japonica</name>
    <dbReference type="NCBI Taxonomy" id="151549"/>
    <lineage>
        <taxon>Eukaryota</taxon>
        <taxon>Metazoa</taxon>
        <taxon>Ecdysozoa</taxon>
        <taxon>Arthropoda</taxon>
        <taxon>Hexapoda</taxon>
        <taxon>Insecta</taxon>
        <taxon>Pterygota</taxon>
        <taxon>Neoptera</taxon>
        <taxon>Endopterygota</taxon>
        <taxon>Lepidoptera</taxon>
        <taxon>Glossata</taxon>
        <taxon>Ditrysia</taxon>
        <taxon>Tineoidea</taxon>
        <taxon>Psychidae</taxon>
        <taxon>Oiketicinae</taxon>
        <taxon>Eumeta</taxon>
    </lineage>
</organism>
<dbReference type="GO" id="GO:0004519">
    <property type="term" value="F:endonuclease activity"/>
    <property type="evidence" value="ECO:0007669"/>
    <property type="project" value="UniProtKB-KW"/>
</dbReference>
<dbReference type="AlphaFoldDB" id="A0A4C1WKQ9"/>
<proteinExistence type="predicted"/>
<sequence length="276" mass="32479">MRTNVCEPYNTRRTPESDDESGDDKYNVLFGLDILRQAGMEIRGNQLKLGNNTIELNYNSEDIEIDLENLFQQYNKIFTVDVTDSVTSKVKHEIKLTDDSPVYQRPFRLPQTQRKEVRKQLKKLLKENVIRPSDSPWASQYIYTFTLTTDASDKALGAVLSQNQHPIAYASRTLSETERRYNTTEKLLAVLWACQHFRHIYGRKFNLETDHQPLTWLSKLKEPNAKLTRWRLRLQEYDYDIKHTKGRENKPTPCRIELPQRLCTQIMTMTKQAYQS</sequence>
<evidence type="ECO:0000256" key="3">
    <source>
        <dbReference type="ARBA" id="ARBA00022722"/>
    </source>
</evidence>
<dbReference type="Proteomes" id="UP000299102">
    <property type="component" value="Unassembled WGS sequence"/>
</dbReference>
<evidence type="ECO:0000256" key="7">
    <source>
        <dbReference type="SAM" id="MobiDB-lite"/>
    </source>
</evidence>